<dbReference type="RefSeq" id="WP_193502722.1">
    <property type="nucleotide sequence ID" value="NZ_JADCKC010000003.1"/>
</dbReference>
<dbReference type="Pfam" id="PF00857">
    <property type="entry name" value="Isochorismatase"/>
    <property type="match status" value="1"/>
</dbReference>
<dbReference type="PANTHER" id="PTHR43540">
    <property type="entry name" value="PEROXYUREIDOACRYLATE/UREIDOACRYLATE AMIDOHYDROLASE-RELATED"/>
    <property type="match status" value="1"/>
</dbReference>
<evidence type="ECO:0000259" key="3">
    <source>
        <dbReference type="Pfam" id="PF00857"/>
    </source>
</evidence>
<dbReference type="InterPro" id="IPR000868">
    <property type="entry name" value="Isochorismatase-like_dom"/>
</dbReference>
<feature type="domain" description="Isochorismatase-like" evidence="3">
    <location>
        <begin position="5"/>
        <end position="167"/>
    </location>
</feature>
<organism evidence="4 5">
    <name type="scientific">Gemmiger gallinarum</name>
    <dbReference type="NCBI Taxonomy" id="2779354"/>
    <lineage>
        <taxon>Bacteria</taxon>
        <taxon>Bacillati</taxon>
        <taxon>Bacillota</taxon>
        <taxon>Clostridia</taxon>
        <taxon>Eubacteriales</taxon>
        <taxon>Gemmiger</taxon>
    </lineage>
</organism>
<dbReference type="CDD" id="cd00431">
    <property type="entry name" value="cysteine_hydrolases"/>
    <property type="match status" value="1"/>
</dbReference>
<evidence type="ECO:0000313" key="4">
    <source>
        <dbReference type="EMBL" id="MBE5038515.1"/>
    </source>
</evidence>
<comment type="similarity">
    <text evidence="1">Belongs to the isochorismatase family.</text>
</comment>
<keyword evidence="2 4" id="KW-0378">Hydrolase</keyword>
<dbReference type="Gene3D" id="3.40.50.850">
    <property type="entry name" value="Isochorismatase-like"/>
    <property type="match status" value="1"/>
</dbReference>
<proteinExistence type="inferred from homology"/>
<dbReference type="EMBL" id="JADCKC010000003">
    <property type="protein sequence ID" value="MBE5038515.1"/>
    <property type="molecule type" value="Genomic_DNA"/>
</dbReference>
<accession>A0ABR9R6W8</accession>
<keyword evidence="5" id="KW-1185">Reference proteome</keyword>
<sequence length="170" mass="18437">MSKDLLVVIDMQNDFVTDALGTAEAQAMLPALSELAHSWQGPVVFTRDTHTSDYLHTQEGRNLPVPHCIQGTRGWQIVDELQDLAANAPIFDKPTFGSTRLAHYLATEKPDSITFCGVCTGICVISNVLLVKAALPETPIRVAASCCACVTPQSHQTALDAMKLCQIEMI</sequence>
<dbReference type="InterPro" id="IPR050272">
    <property type="entry name" value="Isochorismatase-like_hydrls"/>
</dbReference>
<dbReference type="GO" id="GO:0016787">
    <property type="term" value="F:hydrolase activity"/>
    <property type="evidence" value="ECO:0007669"/>
    <property type="project" value="UniProtKB-KW"/>
</dbReference>
<evidence type="ECO:0000256" key="2">
    <source>
        <dbReference type="ARBA" id="ARBA00022801"/>
    </source>
</evidence>
<comment type="caution">
    <text evidence="4">The sequence shown here is derived from an EMBL/GenBank/DDBJ whole genome shotgun (WGS) entry which is preliminary data.</text>
</comment>
<protein>
    <submittedName>
        <fullName evidence="4">Cysteine hydrolase</fullName>
    </submittedName>
</protein>
<dbReference type="SUPFAM" id="SSF52499">
    <property type="entry name" value="Isochorismatase-like hydrolases"/>
    <property type="match status" value="1"/>
</dbReference>
<evidence type="ECO:0000313" key="5">
    <source>
        <dbReference type="Proteomes" id="UP000768567"/>
    </source>
</evidence>
<dbReference type="Proteomes" id="UP000768567">
    <property type="component" value="Unassembled WGS sequence"/>
</dbReference>
<name>A0ABR9R6W8_9FIRM</name>
<reference evidence="4 5" key="1">
    <citation type="submission" date="2020-10" db="EMBL/GenBank/DDBJ databases">
        <title>ChiBAC.</title>
        <authorList>
            <person name="Zenner C."/>
            <person name="Hitch T.C.A."/>
            <person name="Clavel T."/>
        </authorList>
    </citation>
    <scope>NUCLEOTIDE SEQUENCE [LARGE SCALE GENOMIC DNA]</scope>
    <source>
        <strain evidence="4 5">DSM 109015</strain>
    </source>
</reference>
<dbReference type="InterPro" id="IPR036380">
    <property type="entry name" value="Isochorismatase-like_sf"/>
</dbReference>
<evidence type="ECO:0000256" key="1">
    <source>
        <dbReference type="ARBA" id="ARBA00006336"/>
    </source>
</evidence>
<gene>
    <name evidence="4" type="ORF">INF35_12025</name>
</gene>